<dbReference type="Pfam" id="PF01872">
    <property type="entry name" value="RibD_C"/>
    <property type="match status" value="1"/>
</dbReference>
<gene>
    <name evidence="2" type="ORF">Krac_1641</name>
</gene>
<dbReference type="InterPro" id="IPR050765">
    <property type="entry name" value="Riboflavin_Biosynth_HTPR"/>
</dbReference>
<dbReference type="STRING" id="485913.Krac_1641"/>
<dbReference type="PANTHER" id="PTHR38011:SF11">
    <property type="entry name" value="2,5-DIAMINO-6-RIBOSYLAMINO-4(3H)-PYRIMIDINONE 5'-PHOSPHATE REDUCTASE"/>
    <property type="match status" value="1"/>
</dbReference>
<feature type="domain" description="Bacterial bifunctional deaminase-reductase C-terminal" evidence="1">
    <location>
        <begin position="3"/>
        <end position="177"/>
    </location>
</feature>
<dbReference type="GO" id="GO:0008703">
    <property type="term" value="F:5-amino-6-(5-phosphoribosylamino)uracil reductase activity"/>
    <property type="evidence" value="ECO:0007669"/>
    <property type="project" value="InterPro"/>
</dbReference>
<dbReference type="Proteomes" id="UP000004508">
    <property type="component" value="Unassembled WGS sequence"/>
</dbReference>
<sequence length="192" mass="21746">MRKLVVSEWLALDGVFDSNTMDQWFHPFESDERAAYIQEGVLTSDIFLFGRVTYEMLAPIWSQAKNNEMGIVDKMNSMAKYVVSSEPLNIPWENTTRLQGNLLEEVSRLKQEPGQDIRIAGSATLVHSLMPSGLIDEYRFLVHPILMGNGKRFFKEGKGASRLQLIHTETLSKGVVLLCYQPNKPDTPVNTL</sequence>
<comment type="caution">
    <text evidence="2">The sequence shown here is derived from an EMBL/GenBank/DDBJ whole genome shotgun (WGS) entry which is preliminary data.</text>
</comment>
<organism evidence="2 3">
    <name type="scientific">Ktedonobacter racemifer DSM 44963</name>
    <dbReference type="NCBI Taxonomy" id="485913"/>
    <lineage>
        <taxon>Bacteria</taxon>
        <taxon>Bacillati</taxon>
        <taxon>Chloroflexota</taxon>
        <taxon>Ktedonobacteria</taxon>
        <taxon>Ktedonobacterales</taxon>
        <taxon>Ktedonobacteraceae</taxon>
        <taxon>Ktedonobacter</taxon>
    </lineage>
</organism>
<dbReference type="AlphaFoldDB" id="D6U2M5"/>
<dbReference type="PANTHER" id="PTHR38011">
    <property type="entry name" value="DIHYDROFOLATE REDUCTASE FAMILY PROTEIN (AFU_ORTHOLOGUE AFUA_8G06820)"/>
    <property type="match status" value="1"/>
</dbReference>
<reference evidence="2 3" key="1">
    <citation type="journal article" date="2011" name="Stand. Genomic Sci.">
        <title>Non-contiguous finished genome sequence and contextual data of the filamentous soil bacterium Ktedonobacter racemifer type strain (SOSP1-21).</title>
        <authorList>
            <person name="Chang Y.J."/>
            <person name="Land M."/>
            <person name="Hauser L."/>
            <person name="Chertkov O."/>
            <person name="Del Rio T.G."/>
            <person name="Nolan M."/>
            <person name="Copeland A."/>
            <person name="Tice H."/>
            <person name="Cheng J.F."/>
            <person name="Lucas S."/>
            <person name="Han C."/>
            <person name="Goodwin L."/>
            <person name="Pitluck S."/>
            <person name="Ivanova N."/>
            <person name="Ovchinikova G."/>
            <person name="Pati A."/>
            <person name="Chen A."/>
            <person name="Palaniappan K."/>
            <person name="Mavromatis K."/>
            <person name="Liolios K."/>
            <person name="Brettin T."/>
            <person name="Fiebig A."/>
            <person name="Rohde M."/>
            <person name="Abt B."/>
            <person name="Goker M."/>
            <person name="Detter J.C."/>
            <person name="Woyke T."/>
            <person name="Bristow J."/>
            <person name="Eisen J.A."/>
            <person name="Markowitz V."/>
            <person name="Hugenholtz P."/>
            <person name="Kyrpides N.C."/>
            <person name="Klenk H.P."/>
            <person name="Lapidus A."/>
        </authorList>
    </citation>
    <scope>NUCLEOTIDE SEQUENCE [LARGE SCALE GENOMIC DNA]</scope>
    <source>
        <strain evidence="3">DSM 44963</strain>
    </source>
</reference>
<dbReference type="InParanoid" id="D6U2M5"/>
<dbReference type="GO" id="GO:0009231">
    <property type="term" value="P:riboflavin biosynthetic process"/>
    <property type="evidence" value="ECO:0007669"/>
    <property type="project" value="InterPro"/>
</dbReference>
<dbReference type="RefSeq" id="WP_007918097.1">
    <property type="nucleotide sequence ID" value="NZ_ADVG01000004.1"/>
</dbReference>
<dbReference type="InterPro" id="IPR002734">
    <property type="entry name" value="RibDG_C"/>
</dbReference>
<name>D6U2M5_KTERA</name>
<evidence type="ECO:0000313" key="3">
    <source>
        <dbReference type="Proteomes" id="UP000004508"/>
    </source>
</evidence>
<protein>
    <submittedName>
        <fullName evidence="2">Bifunctional deaminase-reductase domain protein</fullName>
    </submittedName>
</protein>
<dbReference type="SUPFAM" id="SSF53597">
    <property type="entry name" value="Dihydrofolate reductase-like"/>
    <property type="match status" value="1"/>
</dbReference>
<dbReference type="eggNOG" id="COG0262">
    <property type="taxonomic scope" value="Bacteria"/>
</dbReference>
<dbReference type="EMBL" id="ADVG01000004">
    <property type="protein sequence ID" value="EFH80989.1"/>
    <property type="molecule type" value="Genomic_DNA"/>
</dbReference>
<accession>D6U2M5</accession>
<evidence type="ECO:0000313" key="2">
    <source>
        <dbReference type="EMBL" id="EFH80989.1"/>
    </source>
</evidence>
<evidence type="ECO:0000259" key="1">
    <source>
        <dbReference type="Pfam" id="PF01872"/>
    </source>
</evidence>
<dbReference type="Gene3D" id="3.40.430.10">
    <property type="entry name" value="Dihydrofolate Reductase, subunit A"/>
    <property type="match status" value="1"/>
</dbReference>
<dbReference type="InterPro" id="IPR024072">
    <property type="entry name" value="DHFR-like_dom_sf"/>
</dbReference>
<dbReference type="OrthoDB" id="195113at2"/>
<keyword evidence="3" id="KW-1185">Reference proteome</keyword>
<proteinExistence type="predicted"/>